<organism evidence="1 2">
    <name type="scientific">Chlorobaculum tepidum (strain ATCC 49652 / DSM 12025 / NBRC 103806 / TLS)</name>
    <name type="common">Chlorobium tepidum</name>
    <dbReference type="NCBI Taxonomy" id="194439"/>
    <lineage>
        <taxon>Bacteria</taxon>
        <taxon>Pseudomonadati</taxon>
        <taxon>Chlorobiota</taxon>
        <taxon>Chlorobiia</taxon>
        <taxon>Chlorobiales</taxon>
        <taxon>Chlorobiaceae</taxon>
        <taxon>Chlorobaculum</taxon>
    </lineage>
</organism>
<gene>
    <name evidence="1" type="ordered locus">CT0231</name>
</gene>
<dbReference type="KEGG" id="cte:CT0231"/>
<proteinExistence type="predicted"/>
<accession>Q8KFU1</accession>
<protein>
    <submittedName>
        <fullName evidence="1">Uncharacterized protein</fullName>
    </submittedName>
</protein>
<evidence type="ECO:0000313" key="2">
    <source>
        <dbReference type="Proteomes" id="UP000001007"/>
    </source>
</evidence>
<dbReference type="STRING" id="194439.CT0231"/>
<name>Q8KFU1_CHLTE</name>
<dbReference type="EMBL" id="AE006470">
    <property type="protein sequence ID" value="AAM71477.1"/>
    <property type="molecule type" value="Genomic_DNA"/>
</dbReference>
<dbReference type="HOGENOM" id="CLU_3249162_0_0_10"/>
<reference evidence="1 2" key="1">
    <citation type="journal article" date="2002" name="Proc. Natl. Acad. Sci. U.S.A.">
        <title>The complete genome sequence of Chlorobium tepidum TLS, a photosynthetic, anaerobic, green-sulfur bacterium.</title>
        <authorList>
            <person name="Eisen J.A."/>
            <person name="Nelson K.E."/>
            <person name="Paulsen I.T."/>
            <person name="Heidelberg J.F."/>
            <person name="Wu M."/>
            <person name="Dodson R.J."/>
            <person name="Deboy R."/>
            <person name="Gwinn M.L."/>
            <person name="Nelson W.C."/>
            <person name="Haft D.H."/>
            <person name="Hickey E.K."/>
            <person name="Peterson J.D."/>
            <person name="Durkin A.S."/>
            <person name="Kolonay J.L."/>
            <person name="Yang F."/>
            <person name="Holt I."/>
            <person name="Umayam L.A."/>
            <person name="Mason T."/>
            <person name="Brenner M."/>
            <person name="Shea T.P."/>
            <person name="Parksey D."/>
            <person name="Nierman W.C."/>
            <person name="Feldblyum T.V."/>
            <person name="Hansen C.L."/>
            <person name="Craven M.B."/>
            <person name="Radune D."/>
            <person name="Vamathevan J."/>
            <person name="Khouri H."/>
            <person name="White O."/>
            <person name="Gruber T.M."/>
            <person name="Ketchum K.A."/>
            <person name="Venter J.C."/>
            <person name="Tettelin H."/>
            <person name="Bryant D.A."/>
            <person name="Fraser C.M."/>
        </authorList>
    </citation>
    <scope>NUCLEOTIDE SEQUENCE [LARGE SCALE GENOMIC DNA]</scope>
    <source>
        <strain evidence="2">ATCC 49652 / DSM 12025 / NBRC 103806 / TLS</strain>
    </source>
</reference>
<dbReference type="AlphaFoldDB" id="Q8KFU1"/>
<dbReference type="EnsemblBacteria" id="AAM71477">
    <property type="protein sequence ID" value="AAM71477"/>
    <property type="gene ID" value="CT0231"/>
</dbReference>
<sequence>MKNDCIIAGRKIPYFRQSRQWAKTAFVFILNETLFSQKADYL</sequence>
<keyword evidence="2" id="KW-1185">Reference proteome</keyword>
<dbReference type="Proteomes" id="UP000001007">
    <property type="component" value="Chromosome"/>
</dbReference>
<evidence type="ECO:0000313" key="1">
    <source>
        <dbReference type="EMBL" id="AAM71477.1"/>
    </source>
</evidence>